<feature type="compositionally biased region" description="Pro residues" evidence="1">
    <location>
        <begin position="11"/>
        <end position="32"/>
    </location>
</feature>
<organism evidence="2 3">
    <name type="scientific">Ensete ventricosum</name>
    <name type="common">Abyssinian banana</name>
    <name type="synonym">Musa ensete</name>
    <dbReference type="NCBI Taxonomy" id="4639"/>
    <lineage>
        <taxon>Eukaryota</taxon>
        <taxon>Viridiplantae</taxon>
        <taxon>Streptophyta</taxon>
        <taxon>Embryophyta</taxon>
        <taxon>Tracheophyta</taxon>
        <taxon>Spermatophyta</taxon>
        <taxon>Magnoliopsida</taxon>
        <taxon>Liliopsida</taxon>
        <taxon>Zingiberales</taxon>
        <taxon>Musaceae</taxon>
        <taxon>Ensete</taxon>
    </lineage>
</organism>
<proteinExistence type="predicted"/>
<dbReference type="EMBL" id="AMZH03003491">
    <property type="protein sequence ID" value="RRT72173.1"/>
    <property type="molecule type" value="Genomic_DNA"/>
</dbReference>
<feature type="region of interest" description="Disordered" evidence="1">
    <location>
        <begin position="11"/>
        <end position="37"/>
    </location>
</feature>
<dbReference type="AlphaFoldDB" id="A0A427A7J2"/>
<feature type="compositionally biased region" description="Basic and acidic residues" evidence="1">
    <location>
        <begin position="275"/>
        <end position="285"/>
    </location>
</feature>
<evidence type="ECO:0000256" key="1">
    <source>
        <dbReference type="SAM" id="MobiDB-lite"/>
    </source>
</evidence>
<gene>
    <name evidence="2" type="ORF">B296_00033847</name>
</gene>
<dbReference type="Proteomes" id="UP000287651">
    <property type="component" value="Unassembled WGS sequence"/>
</dbReference>
<evidence type="ECO:0000313" key="2">
    <source>
        <dbReference type="EMBL" id="RRT72173.1"/>
    </source>
</evidence>
<accession>A0A427A7J2</accession>
<comment type="caution">
    <text evidence="2">The sequence shown here is derived from an EMBL/GenBank/DDBJ whole genome shotgun (WGS) entry which is preliminary data.</text>
</comment>
<name>A0A427A7J2_ENSVE</name>
<sequence length="285" mass="31077">MDDSWLAKCVAPPPPLPPFPAPASTPTVPPQQLPLSPASAGQVSMILRHRFPSFLAQEALLKDQARSQETSASDTLNLSSYRLGKTELGNSFLSLLSGKFSQLPNSRMDIAKPQVSNDDKILSGSGCVVPSINIPPLPENHGDNAPENWNELSSFVASRPSVNSASLHNSAQVAGNSYHDMDSIELVSQQSSKPIRGLPTTGRYRQSEQFLPRYHSKSTGNNRFRPLAVDFGWYQKKREKKSENLESDAALPIPIRRPRVISSPPAGRRNVSLCGEKERGDVASV</sequence>
<feature type="non-terminal residue" evidence="2">
    <location>
        <position position="285"/>
    </location>
</feature>
<protein>
    <submittedName>
        <fullName evidence="2">Uncharacterized protein</fullName>
    </submittedName>
</protein>
<evidence type="ECO:0000313" key="3">
    <source>
        <dbReference type="Proteomes" id="UP000287651"/>
    </source>
</evidence>
<reference evidence="2 3" key="1">
    <citation type="journal article" date="2014" name="Agronomy (Basel)">
        <title>A Draft Genome Sequence for Ensete ventricosum, the Drought-Tolerant Tree Against Hunger.</title>
        <authorList>
            <person name="Harrison J."/>
            <person name="Moore K.A."/>
            <person name="Paszkiewicz K."/>
            <person name="Jones T."/>
            <person name="Grant M."/>
            <person name="Ambacheew D."/>
            <person name="Muzemil S."/>
            <person name="Studholme D.J."/>
        </authorList>
    </citation>
    <scope>NUCLEOTIDE SEQUENCE [LARGE SCALE GENOMIC DNA]</scope>
</reference>
<feature type="region of interest" description="Disordered" evidence="1">
    <location>
        <begin position="256"/>
        <end position="285"/>
    </location>
</feature>